<dbReference type="Pfam" id="PF25879">
    <property type="entry name" value="WHD_LYAR"/>
    <property type="match status" value="1"/>
</dbReference>
<dbReference type="GO" id="GO:0005730">
    <property type="term" value="C:nucleolus"/>
    <property type="evidence" value="ECO:0007669"/>
    <property type="project" value="TreeGrafter"/>
</dbReference>
<feature type="region of interest" description="Disordered" evidence="3">
    <location>
        <begin position="267"/>
        <end position="286"/>
    </location>
</feature>
<protein>
    <recommendedName>
        <fullName evidence="4">Cell growth-regulating nucleolar protein-like winged helix domain-containing protein</fullName>
    </recommendedName>
</protein>
<feature type="region of interest" description="Disordered" evidence="3">
    <location>
        <begin position="86"/>
        <end position="124"/>
    </location>
</feature>
<dbReference type="PANTHER" id="PTHR23149">
    <property type="entry name" value="G PATCH DOMAIN CONTAINING PROTEIN"/>
    <property type="match status" value="1"/>
</dbReference>
<proteinExistence type="predicted"/>
<dbReference type="InterPro" id="IPR058719">
    <property type="entry name" value="WHD_LYAR"/>
</dbReference>
<keyword evidence="6" id="KW-1185">Reference proteome</keyword>
<name>A0AAN7QMC4_9MYRT</name>
<evidence type="ECO:0000313" key="6">
    <source>
        <dbReference type="Proteomes" id="UP001345219"/>
    </source>
</evidence>
<evidence type="ECO:0000256" key="2">
    <source>
        <dbReference type="ARBA" id="ARBA00023242"/>
    </source>
</evidence>
<evidence type="ECO:0000256" key="1">
    <source>
        <dbReference type="ARBA" id="ARBA00004123"/>
    </source>
</evidence>
<dbReference type="EMBL" id="JAXIOK010000005">
    <property type="protein sequence ID" value="KAK4771421.1"/>
    <property type="molecule type" value="Genomic_DNA"/>
</dbReference>
<dbReference type="InterPro" id="IPR050656">
    <property type="entry name" value="PINX1"/>
</dbReference>
<organism evidence="5 6">
    <name type="scientific">Trapa incisa</name>
    <dbReference type="NCBI Taxonomy" id="236973"/>
    <lineage>
        <taxon>Eukaryota</taxon>
        <taxon>Viridiplantae</taxon>
        <taxon>Streptophyta</taxon>
        <taxon>Embryophyta</taxon>
        <taxon>Tracheophyta</taxon>
        <taxon>Spermatophyta</taxon>
        <taxon>Magnoliopsida</taxon>
        <taxon>eudicotyledons</taxon>
        <taxon>Gunneridae</taxon>
        <taxon>Pentapetalae</taxon>
        <taxon>rosids</taxon>
        <taxon>malvids</taxon>
        <taxon>Myrtales</taxon>
        <taxon>Lythraceae</taxon>
        <taxon>Trapa</taxon>
    </lineage>
</organism>
<comment type="caution">
    <text evidence="5">The sequence shown here is derived from an EMBL/GenBank/DDBJ whole genome shotgun (WGS) entry which is preliminary data.</text>
</comment>
<gene>
    <name evidence="5" type="ORF">SAY87_031953</name>
</gene>
<accession>A0AAN7QMC4</accession>
<feature type="domain" description="Cell growth-regulating nucleolar protein-like winged helix" evidence="4">
    <location>
        <begin position="298"/>
        <end position="355"/>
    </location>
</feature>
<evidence type="ECO:0000259" key="4">
    <source>
        <dbReference type="Pfam" id="PF25879"/>
    </source>
</evidence>
<evidence type="ECO:0000313" key="5">
    <source>
        <dbReference type="EMBL" id="KAK4771421.1"/>
    </source>
</evidence>
<sequence>MAAPEGPLCYVGIARQSAAFRLMKQMRLYVGVGGRRGTREGQARDQRFVRVKNKQDTTGVGVEKPNQWAFDTTQFDGILKRLKVQSAETSEEEKDNSQVQNETIDSIDQTPSVKTTRARGRYQKREKGKLVKAYSLKESFLNLQVKKSEPVEMDSDADIPSKDGGADTLEAHVSIDEGNKNWDTADWWGSKHGFIFGGLLGADSNHKKPLSGKEAGNNNKRIAFFEEDQENLYKLVQDKSTTGKQGLGIKDRPKKVAGCYFQGKKVSLDDGSDEESSDSGSLKRKHADIVETEKPDMEKVNLKKLCRQLLHMEADKSLRLKQLKVSQKKDAVTYLKGRLERSRKFCVEGKRVSLT</sequence>
<comment type="subcellular location">
    <subcellularLocation>
        <location evidence="1">Nucleus</location>
    </subcellularLocation>
</comment>
<keyword evidence="2" id="KW-0539">Nucleus</keyword>
<evidence type="ECO:0000256" key="3">
    <source>
        <dbReference type="SAM" id="MobiDB-lite"/>
    </source>
</evidence>
<feature type="compositionally biased region" description="Polar residues" evidence="3">
    <location>
        <begin position="97"/>
        <end position="115"/>
    </location>
</feature>
<dbReference type="PANTHER" id="PTHR23149:SF9">
    <property type="entry name" value="G PATCH DOMAIN-CONTAINING PROTEIN 4"/>
    <property type="match status" value="1"/>
</dbReference>
<dbReference type="Proteomes" id="UP001345219">
    <property type="component" value="Chromosome 24"/>
</dbReference>
<reference evidence="5 6" key="1">
    <citation type="journal article" date="2023" name="Hortic Res">
        <title>Pangenome of water caltrop reveals structural variations and asymmetric subgenome divergence after allopolyploidization.</title>
        <authorList>
            <person name="Zhang X."/>
            <person name="Chen Y."/>
            <person name="Wang L."/>
            <person name="Yuan Y."/>
            <person name="Fang M."/>
            <person name="Shi L."/>
            <person name="Lu R."/>
            <person name="Comes H.P."/>
            <person name="Ma Y."/>
            <person name="Chen Y."/>
            <person name="Huang G."/>
            <person name="Zhou Y."/>
            <person name="Zheng Z."/>
            <person name="Qiu Y."/>
        </authorList>
    </citation>
    <scope>NUCLEOTIDE SEQUENCE [LARGE SCALE GENOMIC DNA]</scope>
    <source>
        <tissue evidence="5">Roots</tissue>
    </source>
</reference>
<dbReference type="AlphaFoldDB" id="A0AAN7QMC4"/>